<dbReference type="EMBL" id="CAOF01000047">
    <property type="protein sequence ID" value="CCO45173.1"/>
    <property type="molecule type" value="Genomic_DNA"/>
</dbReference>
<dbReference type="PROSITE" id="PS51704">
    <property type="entry name" value="GP_PDE"/>
    <property type="match status" value="1"/>
</dbReference>
<sequence length="237" mass="26639">MIIIAHRGARATHPENTLAAFQAAIDSGAPAIELDIHEQDGELWVIHDKWLNRTTNGIGLLKWFDKSSLQKLDAGNGEVIPTLKQVMGLIQGQCALNIEVKGIDNLEQLYSHLDLALSDYGFQEEQLIVSSFNHDWLAQIKRSRPQTLIGALTGSKGTDKAKFAQRLKADSVNIDLDVIDQDFVQDAKLRGLAVYVYTVNQLEDWQWLFEIGVDGVFCDCPSEAIEHYPQPSHFRWK</sequence>
<dbReference type="Pfam" id="PF03009">
    <property type="entry name" value="GDPD"/>
    <property type="match status" value="1"/>
</dbReference>
<evidence type="ECO:0000313" key="3">
    <source>
        <dbReference type="Proteomes" id="UP000018211"/>
    </source>
</evidence>
<dbReference type="InterPro" id="IPR017946">
    <property type="entry name" value="PLC-like_Pdiesterase_TIM-brl"/>
</dbReference>
<protein>
    <submittedName>
        <fullName evidence="2">Glycerophosphoryl diester phosphodiesterase</fullName>
        <ecNumber evidence="2">3.1.4.46</ecNumber>
    </submittedName>
</protein>
<dbReference type="SUPFAM" id="SSF51695">
    <property type="entry name" value="PLC-like phosphodiesterases"/>
    <property type="match status" value="1"/>
</dbReference>
<dbReference type="PANTHER" id="PTHR46211">
    <property type="entry name" value="GLYCEROPHOSPHORYL DIESTER PHOSPHODIESTERASE"/>
    <property type="match status" value="1"/>
</dbReference>
<dbReference type="PANTHER" id="PTHR46211:SF1">
    <property type="entry name" value="GLYCEROPHOSPHODIESTER PHOSPHODIESTERASE, CYTOPLASMIC"/>
    <property type="match status" value="1"/>
</dbReference>
<gene>
    <name evidence="2" type="ORF">VIBNISOn1_1400005</name>
</gene>
<keyword evidence="2" id="KW-0378">Hydrolase</keyword>
<dbReference type="AlphaFoldDB" id="A0AAV2VKD6"/>
<dbReference type="RefSeq" id="WP_022610772.1">
    <property type="nucleotide sequence ID" value="NZ_LK391965.1"/>
</dbReference>
<dbReference type="GO" id="GO:0008889">
    <property type="term" value="F:glycerophosphodiester phosphodiesterase activity"/>
    <property type="evidence" value="ECO:0007669"/>
    <property type="project" value="UniProtKB-EC"/>
</dbReference>
<comment type="caution">
    <text evidence="2">The sequence shown here is derived from an EMBL/GenBank/DDBJ whole genome shotgun (WGS) entry which is preliminary data.</text>
</comment>
<feature type="domain" description="GP-PDE" evidence="1">
    <location>
        <begin position="1"/>
        <end position="228"/>
    </location>
</feature>
<proteinExistence type="predicted"/>
<accession>A0AAV2VKD6</accession>
<evidence type="ECO:0000259" key="1">
    <source>
        <dbReference type="PROSITE" id="PS51704"/>
    </source>
</evidence>
<dbReference type="InterPro" id="IPR030395">
    <property type="entry name" value="GP_PDE_dom"/>
</dbReference>
<organism evidence="2 3">
    <name type="scientific">Vibrio nigripulchritudo SOn1</name>
    <dbReference type="NCBI Taxonomy" id="1238450"/>
    <lineage>
        <taxon>Bacteria</taxon>
        <taxon>Pseudomonadati</taxon>
        <taxon>Pseudomonadota</taxon>
        <taxon>Gammaproteobacteria</taxon>
        <taxon>Vibrionales</taxon>
        <taxon>Vibrionaceae</taxon>
        <taxon>Vibrio</taxon>
    </lineage>
</organism>
<dbReference type="EC" id="3.1.4.46" evidence="2"/>
<dbReference type="Gene3D" id="3.20.20.190">
    <property type="entry name" value="Phosphatidylinositol (PI) phosphodiesterase"/>
    <property type="match status" value="1"/>
</dbReference>
<name>A0AAV2VKD6_9VIBR</name>
<reference evidence="2 3" key="1">
    <citation type="journal article" date="2013" name="ISME J.">
        <title>Comparative genomics of pathogenic lineages of Vibrio nigripulchritudo identifies virulence-associated traits.</title>
        <authorList>
            <person name="Goudenege D."/>
            <person name="Labreuche Y."/>
            <person name="Krin E."/>
            <person name="Ansquer D."/>
            <person name="Mangenot S."/>
            <person name="Calteau A."/>
            <person name="Medigue C."/>
            <person name="Mazel D."/>
            <person name="Polz M.F."/>
            <person name="Le Roux F."/>
        </authorList>
    </citation>
    <scope>NUCLEOTIDE SEQUENCE [LARGE SCALE GENOMIC DNA]</scope>
    <source>
        <strain evidence="2 3">SOn1</strain>
    </source>
</reference>
<evidence type="ECO:0000313" key="2">
    <source>
        <dbReference type="EMBL" id="CCO45173.1"/>
    </source>
</evidence>
<dbReference type="Proteomes" id="UP000018211">
    <property type="component" value="Unassembled WGS sequence"/>
</dbReference>
<dbReference type="GO" id="GO:0006629">
    <property type="term" value="P:lipid metabolic process"/>
    <property type="evidence" value="ECO:0007669"/>
    <property type="project" value="InterPro"/>
</dbReference>